<comment type="subcellular location">
    <subcellularLocation>
        <location evidence="1">Periplasm</location>
    </subcellularLocation>
</comment>
<dbReference type="SUPFAM" id="SSF49354">
    <property type="entry name" value="PapD-like"/>
    <property type="match status" value="1"/>
</dbReference>
<dbReference type="GO" id="GO:0030288">
    <property type="term" value="C:outer membrane-bounded periplasmic space"/>
    <property type="evidence" value="ECO:0007669"/>
    <property type="project" value="InterPro"/>
</dbReference>
<dbReference type="EMBL" id="VWPC01000006">
    <property type="protein sequence ID" value="KAA5844198.1"/>
    <property type="molecule type" value="Genomic_DNA"/>
</dbReference>
<dbReference type="RefSeq" id="WP_150049521.1">
    <property type="nucleotide sequence ID" value="NZ_VWPC01000006.1"/>
</dbReference>
<comment type="caution">
    <text evidence="8">The sequence shown here is derived from an EMBL/GenBank/DDBJ whole genome shotgun (WGS) entry which is preliminary data.</text>
</comment>
<dbReference type="InterPro" id="IPR016148">
    <property type="entry name" value="Pili_assmbl_chaperone_C"/>
</dbReference>
<evidence type="ECO:0000313" key="8">
    <source>
        <dbReference type="EMBL" id="KAA5844198.1"/>
    </source>
</evidence>
<evidence type="ECO:0000259" key="6">
    <source>
        <dbReference type="Pfam" id="PF00345"/>
    </source>
</evidence>
<evidence type="ECO:0000256" key="1">
    <source>
        <dbReference type="ARBA" id="ARBA00004418"/>
    </source>
</evidence>
<evidence type="ECO:0000259" key="7">
    <source>
        <dbReference type="Pfam" id="PF02753"/>
    </source>
</evidence>
<accession>A0AB34C9E9</accession>
<proteinExistence type="inferred from homology"/>
<organism evidence="8 9">
    <name type="scientific">Pseudomonas chlororaphis</name>
    <dbReference type="NCBI Taxonomy" id="587753"/>
    <lineage>
        <taxon>Bacteria</taxon>
        <taxon>Pseudomonadati</taxon>
        <taxon>Pseudomonadota</taxon>
        <taxon>Gammaproteobacteria</taxon>
        <taxon>Pseudomonadales</taxon>
        <taxon>Pseudomonadaceae</taxon>
        <taxon>Pseudomonas</taxon>
    </lineage>
</organism>
<name>A0AB34C9E9_9PSED</name>
<evidence type="ECO:0000256" key="3">
    <source>
        <dbReference type="ARBA" id="ARBA00022729"/>
    </source>
</evidence>
<dbReference type="PANTHER" id="PTHR30251:SF2">
    <property type="entry name" value="FIMBRIAL CHAPERONE YADV-RELATED"/>
    <property type="match status" value="1"/>
</dbReference>
<dbReference type="InterPro" id="IPR036316">
    <property type="entry name" value="Pili_assmbl_chap_C_dom_sf"/>
</dbReference>
<dbReference type="InterPro" id="IPR013783">
    <property type="entry name" value="Ig-like_fold"/>
</dbReference>
<gene>
    <name evidence="8" type="ORF">F2A38_06935</name>
</gene>
<sequence>MIKVLINTMFALVLLNPVLAVADLSLVGKSRIVFENEGGGSRVRLDISNQHARLSLASISVEWGDQRQEDIPLAVSSPLLTIPAEQQKSIELFYQGQGLPEDRESYFLLNILDVPTVPQQENALQIALRHRYKLFYRPKLEMTPDQAVYLLAWQRIPAQDSIEADNPSPYYLTITNLIRRDPQGRRCGNSIAHMVLAPFSKKTLASDNCFEPVKELQYNIVTDSGREVEQHSQVQSEIE</sequence>
<evidence type="ECO:0000256" key="4">
    <source>
        <dbReference type="ARBA" id="ARBA00022764"/>
    </source>
</evidence>
<evidence type="ECO:0000313" key="9">
    <source>
        <dbReference type="Proteomes" id="UP000323924"/>
    </source>
</evidence>
<dbReference type="GO" id="GO:0071555">
    <property type="term" value="P:cell wall organization"/>
    <property type="evidence" value="ECO:0007669"/>
    <property type="project" value="InterPro"/>
</dbReference>
<dbReference type="Gene3D" id="2.60.40.10">
    <property type="entry name" value="Immunoglobulins"/>
    <property type="match status" value="2"/>
</dbReference>
<feature type="domain" description="Pili assembly chaperone N-terminal" evidence="6">
    <location>
        <begin position="28"/>
        <end position="139"/>
    </location>
</feature>
<keyword evidence="4" id="KW-0574">Periplasm</keyword>
<evidence type="ECO:0000256" key="5">
    <source>
        <dbReference type="ARBA" id="ARBA00023186"/>
    </source>
</evidence>
<dbReference type="InterPro" id="IPR008962">
    <property type="entry name" value="PapD-like_sf"/>
</dbReference>
<dbReference type="PRINTS" id="PR00969">
    <property type="entry name" value="CHAPERONPILI"/>
</dbReference>
<dbReference type="Proteomes" id="UP000323924">
    <property type="component" value="Unassembled WGS sequence"/>
</dbReference>
<reference evidence="8 9" key="1">
    <citation type="submission" date="2019-09" db="EMBL/GenBank/DDBJ databases">
        <authorList>
            <person name="Vacheron J."/>
            <person name="Dubost A."/>
            <person name="Prigent-Combaret C."/>
            <person name="Muller D."/>
        </authorList>
    </citation>
    <scope>NUCLEOTIDE SEQUENCE [LARGE SCALE GENOMIC DNA]</scope>
    <source>
        <strain evidence="8 9">JV497</strain>
    </source>
</reference>
<feature type="domain" description="Pili assembly chaperone C-terminal" evidence="7">
    <location>
        <begin position="165"/>
        <end position="228"/>
    </location>
</feature>
<protein>
    <submittedName>
        <fullName evidence="8">Molecular chaperone</fullName>
    </submittedName>
</protein>
<keyword evidence="3" id="KW-0732">Signal</keyword>
<dbReference type="InterPro" id="IPR001829">
    <property type="entry name" value="Pili_assmbl_chaperone_bac"/>
</dbReference>
<dbReference type="SUPFAM" id="SSF49584">
    <property type="entry name" value="Periplasmic chaperone C-domain"/>
    <property type="match status" value="1"/>
</dbReference>
<comment type="similarity">
    <text evidence="2">Belongs to the periplasmic pilus chaperone family.</text>
</comment>
<dbReference type="Pfam" id="PF00345">
    <property type="entry name" value="PapD_N"/>
    <property type="match status" value="1"/>
</dbReference>
<dbReference type="PANTHER" id="PTHR30251">
    <property type="entry name" value="PILUS ASSEMBLY CHAPERONE"/>
    <property type="match status" value="1"/>
</dbReference>
<evidence type="ECO:0000256" key="2">
    <source>
        <dbReference type="ARBA" id="ARBA00007399"/>
    </source>
</evidence>
<dbReference type="AlphaFoldDB" id="A0AB34C9E9"/>
<dbReference type="InterPro" id="IPR050643">
    <property type="entry name" value="Periplasmic_pilus_chap"/>
</dbReference>
<dbReference type="Pfam" id="PF02753">
    <property type="entry name" value="PapD_C"/>
    <property type="match status" value="1"/>
</dbReference>
<dbReference type="InterPro" id="IPR016147">
    <property type="entry name" value="Pili_assmbl_chaperone_N"/>
</dbReference>
<keyword evidence="5" id="KW-0143">Chaperone</keyword>